<proteinExistence type="inferred from homology"/>
<gene>
    <name evidence="9" type="ORF">LSH36_1389g00017</name>
</gene>
<organism evidence="9 10">
    <name type="scientific">Paralvinella palmiformis</name>
    <dbReference type="NCBI Taxonomy" id="53620"/>
    <lineage>
        <taxon>Eukaryota</taxon>
        <taxon>Metazoa</taxon>
        <taxon>Spiralia</taxon>
        <taxon>Lophotrochozoa</taxon>
        <taxon>Annelida</taxon>
        <taxon>Polychaeta</taxon>
        <taxon>Sedentaria</taxon>
        <taxon>Canalipalpata</taxon>
        <taxon>Terebellida</taxon>
        <taxon>Terebelliformia</taxon>
        <taxon>Alvinellidae</taxon>
        <taxon>Paralvinella</taxon>
    </lineage>
</organism>
<dbReference type="InterPro" id="IPR019742">
    <property type="entry name" value="MacrogloblnA2_CS"/>
</dbReference>
<evidence type="ECO:0000256" key="5">
    <source>
        <dbReference type="SAM" id="MobiDB-lite"/>
    </source>
</evidence>
<dbReference type="Gene3D" id="6.20.50.160">
    <property type="match status" value="1"/>
</dbReference>
<evidence type="ECO:0000313" key="10">
    <source>
        <dbReference type="Proteomes" id="UP001208570"/>
    </source>
</evidence>
<name>A0AAD9MQF6_9ANNE</name>
<dbReference type="SUPFAM" id="SSF49410">
    <property type="entry name" value="Alpha-macroglobulin receptor domain"/>
    <property type="match status" value="1"/>
</dbReference>
<dbReference type="Pfam" id="PF07703">
    <property type="entry name" value="A2M_BRD"/>
    <property type="match status" value="1"/>
</dbReference>
<dbReference type="EMBL" id="JAODUP010001387">
    <property type="protein sequence ID" value="KAK2140333.1"/>
    <property type="molecule type" value="Genomic_DNA"/>
</dbReference>
<dbReference type="InterPro" id="IPR011625">
    <property type="entry name" value="A2M_N_BRD"/>
</dbReference>
<dbReference type="SMART" id="SM01361">
    <property type="entry name" value="A2M_recep"/>
    <property type="match status" value="1"/>
</dbReference>
<feature type="domain" description="Alpha-2-macroglobulin bait region" evidence="6">
    <location>
        <begin position="272"/>
        <end position="421"/>
    </location>
</feature>
<evidence type="ECO:0000259" key="8">
    <source>
        <dbReference type="SMART" id="SM01361"/>
    </source>
</evidence>
<feature type="compositionally biased region" description="Polar residues" evidence="5">
    <location>
        <begin position="1170"/>
        <end position="1184"/>
    </location>
</feature>
<dbReference type="PANTHER" id="PTHR11412">
    <property type="entry name" value="MACROGLOBULIN / COMPLEMENT"/>
    <property type="match status" value="1"/>
</dbReference>
<keyword evidence="2" id="KW-0646">Protease inhibitor</keyword>
<dbReference type="InterPro" id="IPR014756">
    <property type="entry name" value="Ig_E-set"/>
</dbReference>
<feature type="region of interest" description="Disordered" evidence="5">
    <location>
        <begin position="454"/>
        <end position="476"/>
    </location>
</feature>
<feature type="domain" description="Alpha-2-macroglobulin" evidence="7">
    <location>
        <begin position="575"/>
        <end position="667"/>
    </location>
</feature>
<dbReference type="Pfam" id="PF07677">
    <property type="entry name" value="A2M_recep"/>
    <property type="match status" value="1"/>
</dbReference>
<dbReference type="PROSITE" id="PS00477">
    <property type="entry name" value="ALPHA_2_MACROGLOBULIN"/>
    <property type="match status" value="1"/>
</dbReference>
<dbReference type="InterPro" id="IPR001599">
    <property type="entry name" value="Macroglobln_a2"/>
</dbReference>
<accession>A0AAD9MQF6</accession>
<dbReference type="InterPro" id="IPR050473">
    <property type="entry name" value="A2M/Complement_sys"/>
</dbReference>
<dbReference type="InterPro" id="IPR009048">
    <property type="entry name" value="A-macroglobulin_rcpt-bd"/>
</dbReference>
<evidence type="ECO:0000259" key="7">
    <source>
        <dbReference type="SMART" id="SM01360"/>
    </source>
</evidence>
<dbReference type="Gene3D" id="2.60.40.10">
    <property type="entry name" value="Immunoglobulins"/>
    <property type="match status" value="1"/>
</dbReference>
<protein>
    <recommendedName>
        <fullName evidence="11">Alpha-2-macroglobulin</fullName>
    </recommendedName>
</protein>
<dbReference type="Pfam" id="PF07678">
    <property type="entry name" value="TED_complement"/>
    <property type="match status" value="1"/>
</dbReference>
<evidence type="ECO:0000259" key="6">
    <source>
        <dbReference type="SMART" id="SM01359"/>
    </source>
</evidence>
<reference evidence="9" key="1">
    <citation type="journal article" date="2023" name="Mol. Biol. Evol.">
        <title>Third-Generation Sequencing Reveals the Adaptive Role of the Epigenome in Three Deep-Sea Polychaetes.</title>
        <authorList>
            <person name="Perez M."/>
            <person name="Aroh O."/>
            <person name="Sun Y."/>
            <person name="Lan Y."/>
            <person name="Juniper S.K."/>
            <person name="Young C.R."/>
            <person name="Angers B."/>
            <person name="Qian P.Y."/>
        </authorList>
    </citation>
    <scope>NUCLEOTIDE SEQUENCE</scope>
    <source>
        <strain evidence="9">P08H-3</strain>
    </source>
</reference>
<comment type="caution">
    <text evidence="9">The sequence shown here is derived from an EMBL/GenBank/DDBJ whole genome shotgun (WGS) entry which is preliminary data.</text>
</comment>
<keyword evidence="3" id="KW-0722">Serine protease inhibitor</keyword>
<dbReference type="Gene3D" id="2.60.40.690">
    <property type="entry name" value="Alpha-macroglobulin, receptor-binding domain"/>
    <property type="match status" value="1"/>
</dbReference>
<feature type="compositionally biased region" description="Acidic residues" evidence="5">
    <location>
        <begin position="554"/>
        <end position="563"/>
    </location>
</feature>
<evidence type="ECO:0000313" key="9">
    <source>
        <dbReference type="EMBL" id="KAK2140333.1"/>
    </source>
</evidence>
<dbReference type="GO" id="GO:0005615">
    <property type="term" value="C:extracellular space"/>
    <property type="evidence" value="ECO:0007669"/>
    <property type="project" value="InterPro"/>
</dbReference>
<evidence type="ECO:0000256" key="4">
    <source>
        <dbReference type="ARBA" id="ARBA00023157"/>
    </source>
</evidence>
<comment type="similarity">
    <text evidence="1">Belongs to the protease inhibitor I39 (alpha-2-macroglobulin) family.</text>
</comment>
<feature type="domain" description="Alpha-macroglobulin receptor-binding" evidence="8">
    <location>
        <begin position="1145"/>
        <end position="1243"/>
    </location>
</feature>
<dbReference type="InterPro" id="IPR036595">
    <property type="entry name" value="A-macroglobulin_rcpt-bd_sf"/>
</dbReference>
<dbReference type="Gene3D" id="1.50.10.20">
    <property type="match status" value="1"/>
</dbReference>
<dbReference type="SUPFAM" id="SSF48239">
    <property type="entry name" value="Terpenoid cyclases/Protein prenyltransferases"/>
    <property type="match status" value="1"/>
</dbReference>
<dbReference type="InterPro" id="IPR011626">
    <property type="entry name" value="Alpha-macroglobulin_TED"/>
</dbReference>
<dbReference type="SMART" id="SM01359">
    <property type="entry name" value="A2M_N_2"/>
    <property type="match status" value="1"/>
</dbReference>
<dbReference type="Proteomes" id="UP001208570">
    <property type="component" value="Unassembled WGS sequence"/>
</dbReference>
<dbReference type="InterPro" id="IPR013783">
    <property type="entry name" value="Ig-like_fold"/>
</dbReference>
<dbReference type="SMART" id="SM01360">
    <property type="entry name" value="A2M"/>
    <property type="match status" value="1"/>
</dbReference>
<dbReference type="GO" id="GO:0004867">
    <property type="term" value="F:serine-type endopeptidase inhibitor activity"/>
    <property type="evidence" value="ECO:0007669"/>
    <property type="project" value="UniProtKB-KW"/>
</dbReference>
<dbReference type="Gene3D" id="2.60.40.1940">
    <property type="match status" value="1"/>
</dbReference>
<dbReference type="AlphaFoldDB" id="A0AAD9MQF6"/>
<dbReference type="InterPro" id="IPR047565">
    <property type="entry name" value="Alpha-macroglob_thiol-ester_cl"/>
</dbReference>
<dbReference type="PANTHER" id="PTHR11412:SF171">
    <property type="entry name" value="PREGNANCY ZONE PROTEIN-LIKE PROTEIN"/>
    <property type="match status" value="1"/>
</dbReference>
<dbReference type="InterPro" id="IPR008930">
    <property type="entry name" value="Terpenoid_cyclase/PrenylTrfase"/>
</dbReference>
<evidence type="ECO:0000256" key="3">
    <source>
        <dbReference type="ARBA" id="ARBA00022900"/>
    </source>
</evidence>
<feature type="region of interest" description="Disordered" evidence="5">
    <location>
        <begin position="530"/>
        <end position="563"/>
    </location>
</feature>
<evidence type="ECO:0000256" key="1">
    <source>
        <dbReference type="ARBA" id="ARBA00010952"/>
    </source>
</evidence>
<dbReference type="Gene3D" id="2.60.40.1930">
    <property type="match status" value="2"/>
</dbReference>
<evidence type="ECO:0000256" key="2">
    <source>
        <dbReference type="ARBA" id="ARBA00022690"/>
    </source>
</evidence>
<dbReference type="Gene3D" id="2.20.130.20">
    <property type="match status" value="1"/>
</dbReference>
<dbReference type="InterPro" id="IPR041555">
    <property type="entry name" value="MG3"/>
</dbReference>
<feature type="region of interest" description="Disordered" evidence="5">
    <location>
        <begin position="1163"/>
        <end position="1184"/>
    </location>
</feature>
<keyword evidence="10" id="KW-1185">Reference proteome</keyword>
<evidence type="ECO:0008006" key="11">
    <source>
        <dbReference type="Google" id="ProtNLM"/>
    </source>
</evidence>
<sequence length="1248" mass="139414">MVCSGCIKVPAPKDCITGKYELVVKIHSTFYKYTSPKKPTFIRFRFRILSVSLPKLTPVVEDIARIYMETPGSNRVLQKDDVTTTLGLAELDFQLDTHPPLGTWKIYVENSAGKHTQEFKVDEFVLPKWSVTIEAPTSVLAIGSATFKICAKYTYGEAVQGNYSGQISTTGWNVNNILDTISFSGQINEDQSGCVTLSVDSSDLKEFSSWRYLIAKASVTESVSDEEGAVQFLIPTDAFPENITHVGLKARTGKLTAYRSLQGWYSESKHFVTIVPPFKSVPCTGCYSFRIYHNAQPGTLLRYMILSKGYVVLTGAEYIPGTFPFFFHLFDTEKEGYFDMDLTMTPLLSGEATMLVYYVTPSLEFIADFVKFNVDECFLNEVTFEFDKDQGEPGDQMMYTLSSASDSLCGIGVIDRSLELLAGNSFILKKQVFQLLKKMNLRFSWDQFDTNEYCHEKQNESEEPKDEDDKSRDEKKVPARHTYTYYYSKYVDSSIALNNIGVYAMSDLVLQTRPCDKRRLYAYRQGSENSMSFSRSGEEQPLRAPAENAPKEEEKEEEEEEEEEFVDIRKFFPETFLWKLIVIPKSGSFNESVTLPDTITEWYGNAVCTNQDVGLGISDFTSITTFQTFFIQLNLPYSIIRGETVHIPVLLFNYLNNDQCLVVNIKMTEQPTFDIEGPKEYTVCSCGHQSQLVKFSITPNIIGEITLTVVPEGIEIAYSFSRFLCSPVSISAELPLPDQFVEGSERGQLSVIGDIMGPALSNLDRLIRMPRGCGEQTIYLTGQSAIILKYLDVTGQSTPKIKSNAIRSMSSGYQRELTFKHPNGAYSAWGPKRYRSSSGSNWLTAYVVRVFALSDEYIFIDPTEQQIGSVIHKGMQGGLVGGNKPIALTGFILISLLEAGRSPTSQSVKAAIDCLGAQSLTGMSTYALALSAYAYTLYGEDSARRQQLINELENRAIVEDGQKYWSESTGTSYGECRWYCRHPSYDVEMTAYVLLAIVSAGGPNDIGDGLPIVRWLTSQRNAYGGWTSTQDTFVGLEALYKYSTLVAGDAMDVNVVITPPGVTFNVDSSNKQILQTSPIDVPNNISISVNGQGCAFVQASVWYNIIPPVPKKPFFNIDLNIVPTRICARQSVDICVSYLRDDGPTNMALVQMKLVTGWEVSEDSIPQLGGPTTNNTESDDSPGTMTKIEFEDDMVIFYFDKLSSSASCFEFQLIQEIKVNNAKPGFVTVFDYYDTNKETSIDYTLSCN</sequence>
<dbReference type="Pfam" id="PF00207">
    <property type="entry name" value="A2M"/>
    <property type="match status" value="1"/>
</dbReference>
<dbReference type="SMART" id="SM01419">
    <property type="entry name" value="Thiol-ester_cl"/>
    <property type="match status" value="1"/>
</dbReference>
<dbReference type="Pfam" id="PF17791">
    <property type="entry name" value="MG3"/>
    <property type="match status" value="1"/>
</dbReference>
<dbReference type="SUPFAM" id="SSF81296">
    <property type="entry name" value="E set domains"/>
    <property type="match status" value="1"/>
</dbReference>
<keyword evidence="4" id="KW-1015">Disulfide bond</keyword>